<feature type="region of interest" description="Disordered" evidence="1">
    <location>
        <begin position="153"/>
        <end position="179"/>
    </location>
</feature>
<dbReference type="AlphaFoldDB" id="A0A9P5PGJ4"/>
<comment type="caution">
    <text evidence="2">The sequence shown here is derived from an EMBL/GenBank/DDBJ whole genome shotgun (WGS) entry which is preliminary data.</text>
</comment>
<dbReference type="Proteomes" id="UP000772434">
    <property type="component" value="Unassembled WGS sequence"/>
</dbReference>
<accession>A0A9P5PGJ4</accession>
<evidence type="ECO:0000313" key="3">
    <source>
        <dbReference type="Proteomes" id="UP000772434"/>
    </source>
</evidence>
<proteinExistence type="predicted"/>
<name>A0A9P5PGJ4_9AGAR</name>
<dbReference type="EMBL" id="JADNRY010000157">
    <property type="protein sequence ID" value="KAF9062966.1"/>
    <property type="molecule type" value="Genomic_DNA"/>
</dbReference>
<keyword evidence="3" id="KW-1185">Reference proteome</keyword>
<gene>
    <name evidence="2" type="ORF">BDP27DRAFT_1368420</name>
</gene>
<protein>
    <submittedName>
        <fullName evidence="2">Uncharacterized protein</fullName>
    </submittedName>
</protein>
<evidence type="ECO:0000313" key="2">
    <source>
        <dbReference type="EMBL" id="KAF9062966.1"/>
    </source>
</evidence>
<evidence type="ECO:0000256" key="1">
    <source>
        <dbReference type="SAM" id="MobiDB-lite"/>
    </source>
</evidence>
<dbReference type="OrthoDB" id="2828597at2759"/>
<sequence length="321" mass="35681">MLSLLGEIIRRLWDGWWAAGHILLHGSPKLPGPAIPLSLLPAATSSLSLPSRPPEVNLNLFLKLLLVLLVLLTLIKIITRVAVSEARRTLDALQSPEIRGVMAENRNVTELGHALEIRGELDLLPVGMSKFDESVAELNMIIAQKKQRITRSTSHSFPVTRSRSRSHDPVISSSHGTGGWRRRLSPSAVLVPGPLFNGCFKPTSTESVPGSTVGLYFGLDRAKEELVNFDPQHFNADIGAPQNSHRYINFESYATDGDDVYVSLVVVNNRRYIVGGPMTKREKLIYGNEEKRNKILRRIIDAFSKNVKDHILKKKKPPAHC</sequence>
<organism evidence="2 3">
    <name type="scientific">Rhodocollybia butyracea</name>
    <dbReference type="NCBI Taxonomy" id="206335"/>
    <lineage>
        <taxon>Eukaryota</taxon>
        <taxon>Fungi</taxon>
        <taxon>Dikarya</taxon>
        <taxon>Basidiomycota</taxon>
        <taxon>Agaricomycotina</taxon>
        <taxon>Agaricomycetes</taxon>
        <taxon>Agaricomycetidae</taxon>
        <taxon>Agaricales</taxon>
        <taxon>Marasmiineae</taxon>
        <taxon>Omphalotaceae</taxon>
        <taxon>Rhodocollybia</taxon>
    </lineage>
</organism>
<reference evidence="2" key="1">
    <citation type="submission" date="2020-11" db="EMBL/GenBank/DDBJ databases">
        <authorList>
            <consortium name="DOE Joint Genome Institute"/>
            <person name="Ahrendt S."/>
            <person name="Riley R."/>
            <person name="Andreopoulos W."/>
            <person name="Labutti K."/>
            <person name="Pangilinan J."/>
            <person name="Ruiz-Duenas F.J."/>
            <person name="Barrasa J.M."/>
            <person name="Sanchez-Garcia M."/>
            <person name="Camarero S."/>
            <person name="Miyauchi S."/>
            <person name="Serrano A."/>
            <person name="Linde D."/>
            <person name="Babiker R."/>
            <person name="Drula E."/>
            <person name="Ayuso-Fernandez I."/>
            <person name="Pacheco R."/>
            <person name="Padilla G."/>
            <person name="Ferreira P."/>
            <person name="Barriuso J."/>
            <person name="Kellner H."/>
            <person name="Castanera R."/>
            <person name="Alfaro M."/>
            <person name="Ramirez L."/>
            <person name="Pisabarro A.G."/>
            <person name="Kuo A."/>
            <person name="Tritt A."/>
            <person name="Lipzen A."/>
            <person name="He G."/>
            <person name="Yan M."/>
            <person name="Ng V."/>
            <person name="Cullen D."/>
            <person name="Martin F."/>
            <person name="Rosso M.-N."/>
            <person name="Henrissat B."/>
            <person name="Hibbett D."/>
            <person name="Martinez A.T."/>
            <person name="Grigoriev I.V."/>
        </authorList>
    </citation>
    <scope>NUCLEOTIDE SEQUENCE</scope>
    <source>
        <strain evidence="2">AH 40177</strain>
    </source>
</reference>